<sequence>MRPSWKRSLARFEKHKHALQGKRRALDLYASLASPEGPDLAPLRAVLADAALDDAQRAYYQFIHDRVAHIASLAESEDVPPTLMPDVRPVFACGFGWSGSGAVSAFLSQSSEVSLPFGHSEMAHLQGRNRVRGVKPFLKPRGLTADGMRALLVEFACRSVGTFGDSKDTYSLYPYYPEPAARAALGAALDAFASEMLTTACTGDRVARGTAVARFVLQSIAILSPGKRPVLNNVFMAGNVAPARYMPAATFVIVKRDLRDQYIARKLEGKAAYGRPVTEFAEMIQRAWGKYVRNAKAGDAGCRTSWKFSSRNSCGSRRAGAGSGRARHRRRVHCRG</sequence>
<keyword evidence="3" id="KW-1185">Reference proteome</keyword>
<dbReference type="Gene3D" id="3.40.50.300">
    <property type="entry name" value="P-loop containing nucleotide triphosphate hydrolases"/>
    <property type="match status" value="1"/>
</dbReference>
<name>A0ABX6P1P3_9BURK</name>
<accession>A0ABX6P1P3</accession>
<protein>
    <submittedName>
        <fullName evidence="2">Uncharacterized protein</fullName>
    </submittedName>
</protein>
<evidence type="ECO:0000313" key="3">
    <source>
        <dbReference type="Proteomes" id="UP000500826"/>
    </source>
</evidence>
<reference evidence="2 3" key="1">
    <citation type="submission" date="2020-05" db="EMBL/GenBank/DDBJ databases">
        <title>Ramlibacter rhizophilus sp. nov., isolated from rhizosphere soil of national flower Mugunghwa from South Korea.</title>
        <authorList>
            <person name="Zheng-Fei Y."/>
            <person name="Huan T."/>
        </authorList>
    </citation>
    <scope>NUCLEOTIDE SEQUENCE [LARGE SCALE GENOMIC DNA]</scope>
    <source>
        <strain evidence="2 3">H242</strain>
    </source>
</reference>
<evidence type="ECO:0000256" key="1">
    <source>
        <dbReference type="SAM" id="MobiDB-lite"/>
    </source>
</evidence>
<feature type="region of interest" description="Disordered" evidence="1">
    <location>
        <begin position="313"/>
        <end position="336"/>
    </location>
</feature>
<dbReference type="InterPro" id="IPR027417">
    <property type="entry name" value="P-loop_NTPase"/>
</dbReference>
<feature type="compositionally biased region" description="Basic residues" evidence="1">
    <location>
        <begin position="325"/>
        <end position="336"/>
    </location>
</feature>
<dbReference type="Proteomes" id="UP000500826">
    <property type="component" value="Chromosome"/>
</dbReference>
<gene>
    <name evidence="2" type="ORF">HK414_04585</name>
</gene>
<organism evidence="2 3">
    <name type="scientific">Ramlibacter terrae</name>
    <dbReference type="NCBI Taxonomy" id="2732511"/>
    <lineage>
        <taxon>Bacteria</taxon>
        <taxon>Pseudomonadati</taxon>
        <taxon>Pseudomonadota</taxon>
        <taxon>Betaproteobacteria</taxon>
        <taxon>Burkholderiales</taxon>
        <taxon>Comamonadaceae</taxon>
        <taxon>Ramlibacter</taxon>
    </lineage>
</organism>
<proteinExistence type="predicted"/>
<dbReference type="EMBL" id="CP053418">
    <property type="protein sequence ID" value="QJW83617.1"/>
    <property type="molecule type" value="Genomic_DNA"/>
</dbReference>
<evidence type="ECO:0000313" key="2">
    <source>
        <dbReference type="EMBL" id="QJW83617.1"/>
    </source>
</evidence>